<organism evidence="4 5">
    <name type="scientific">Cellulomonas phragmiteti</name>
    <dbReference type="NCBI Taxonomy" id="478780"/>
    <lineage>
        <taxon>Bacteria</taxon>
        <taxon>Bacillati</taxon>
        <taxon>Actinomycetota</taxon>
        <taxon>Actinomycetes</taxon>
        <taxon>Micrococcales</taxon>
        <taxon>Cellulomonadaceae</taxon>
        <taxon>Cellulomonas</taxon>
    </lineage>
</organism>
<dbReference type="SUPFAM" id="SSF50998">
    <property type="entry name" value="Quinoprotein alcohol dehydrogenase-like"/>
    <property type="match status" value="1"/>
</dbReference>
<keyword evidence="5" id="KW-1185">Reference proteome</keyword>
<evidence type="ECO:0000313" key="4">
    <source>
        <dbReference type="EMBL" id="GIG39924.1"/>
    </source>
</evidence>
<name>A0ABQ4DKP3_9CELL</name>
<dbReference type="InterPro" id="IPR002372">
    <property type="entry name" value="PQQ_rpt_dom"/>
</dbReference>
<protein>
    <recommendedName>
        <fullName evidence="3">Pyrrolo-quinoline quinone repeat domain-containing protein</fullName>
    </recommendedName>
</protein>
<dbReference type="EMBL" id="BONP01000008">
    <property type="protein sequence ID" value="GIG39924.1"/>
    <property type="molecule type" value="Genomic_DNA"/>
</dbReference>
<feature type="transmembrane region" description="Helical" evidence="2">
    <location>
        <begin position="59"/>
        <end position="79"/>
    </location>
</feature>
<evidence type="ECO:0000259" key="3">
    <source>
        <dbReference type="Pfam" id="PF13360"/>
    </source>
</evidence>
<dbReference type="Pfam" id="PF13360">
    <property type="entry name" value="PQQ_2"/>
    <property type="match status" value="1"/>
</dbReference>
<evidence type="ECO:0000256" key="1">
    <source>
        <dbReference type="SAM" id="MobiDB-lite"/>
    </source>
</evidence>
<dbReference type="Proteomes" id="UP000614741">
    <property type="component" value="Unassembled WGS sequence"/>
</dbReference>
<dbReference type="RefSeq" id="WP_203673230.1">
    <property type="nucleotide sequence ID" value="NZ_BONP01000008.1"/>
</dbReference>
<evidence type="ECO:0000256" key="2">
    <source>
        <dbReference type="SAM" id="Phobius"/>
    </source>
</evidence>
<dbReference type="InterPro" id="IPR015943">
    <property type="entry name" value="WD40/YVTN_repeat-like_dom_sf"/>
</dbReference>
<dbReference type="Gene3D" id="2.40.128.630">
    <property type="match status" value="1"/>
</dbReference>
<feature type="domain" description="Pyrrolo-quinoline quinone repeat" evidence="3">
    <location>
        <begin position="370"/>
        <end position="489"/>
    </location>
</feature>
<dbReference type="InterPro" id="IPR011047">
    <property type="entry name" value="Quinoprotein_ADH-like_sf"/>
</dbReference>
<comment type="caution">
    <text evidence="4">The sequence shown here is derived from an EMBL/GenBank/DDBJ whole genome shotgun (WGS) entry which is preliminary data.</text>
</comment>
<keyword evidence="2" id="KW-1133">Transmembrane helix</keyword>
<proteinExistence type="predicted"/>
<feature type="region of interest" description="Disordered" evidence="1">
    <location>
        <begin position="1"/>
        <end position="54"/>
    </location>
</feature>
<gene>
    <name evidence="4" type="ORF">Cph01nite_16860</name>
</gene>
<keyword evidence="2" id="KW-0812">Transmembrane</keyword>
<evidence type="ECO:0000313" key="5">
    <source>
        <dbReference type="Proteomes" id="UP000614741"/>
    </source>
</evidence>
<reference evidence="4 5" key="1">
    <citation type="submission" date="2021-01" db="EMBL/GenBank/DDBJ databases">
        <title>Whole genome shotgun sequence of Cellulomonas phragmiteti NBRC 110785.</title>
        <authorList>
            <person name="Komaki H."/>
            <person name="Tamura T."/>
        </authorList>
    </citation>
    <scope>NUCLEOTIDE SEQUENCE [LARGE SCALE GENOMIC DNA]</scope>
    <source>
        <strain evidence="4 5">NBRC 110785</strain>
    </source>
</reference>
<accession>A0ABQ4DKP3</accession>
<keyword evidence="2" id="KW-0472">Membrane</keyword>
<dbReference type="Gene3D" id="2.130.10.10">
    <property type="entry name" value="YVTN repeat-like/Quinoprotein amine dehydrogenase"/>
    <property type="match status" value="1"/>
</dbReference>
<sequence>MGAVRPASQMRPVELVEEDDDRPGAGGASARDDAPRAGGHGGSGDPLDGTTRAPGRRRWPWLVAALALAVGVAALATGVTERAARERADAFAALPGVVRPLEAAPVERWRTTADGPTPVLGAAGAVVTVARTQGTWAVRSSDPTSGEVRWQVEVVAEAGSGFESVAVACAPGTDPAAVLICLWNEPNVLYGSAGESTPYVPPTHVLALDPDDGATYGTWQIEGRLLGVTRHDDDLVVATGQRDRHVLVERRGSADGDVRWSWTSPGPLVDSGGVRAAPALADGGSVVALVAVSTTVLDVRTGDVLEAGPPGRQILVGGLPDGGYVTWESAVGGTLRDPDGSVRGAVPALPSPVVGDGSVDALLLDAGNRALAVQPTDGAVTWALPTSMTPVAVARGVVVMAGDATVGAVDGVDGRLLWEQRLAAEQRIRPLTDGLHVLTAEPDGADGHELVARGLRDGVEAWRVALPADLQGVAAVSGLVVVRTGTEVIVLR</sequence>